<dbReference type="Gene3D" id="3.40.50.2020">
    <property type="match status" value="2"/>
</dbReference>
<dbReference type="GO" id="GO:0006015">
    <property type="term" value="P:5-phosphoribose 1-diphosphate biosynthetic process"/>
    <property type="evidence" value="ECO:0007669"/>
    <property type="project" value="TreeGrafter"/>
</dbReference>
<evidence type="ECO:0000313" key="5">
    <source>
        <dbReference type="EMBL" id="PHZ85196.1"/>
    </source>
</evidence>
<dbReference type="PANTHER" id="PTHR10210">
    <property type="entry name" value="RIBOSE-PHOSPHATE DIPHOSPHOKINASE FAMILY MEMBER"/>
    <property type="match status" value="1"/>
</dbReference>
<dbReference type="GO" id="GO:0004749">
    <property type="term" value="F:ribose phosphate diphosphokinase activity"/>
    <property type="evidence" value="ECO:0007669"/>
    <property type="project" value="TreeGrafter"/>
</dbReference>
<dbReference type="SUPFAM" id="SSF53271">
    <property type="entry name" value="PRTase-like"/>
    <property type="match status" value="2"/>
</dbReference>
<reference evidence="5 6" key="1">
    <citation type="submission" date="2017-10" db="EMBL/GenBank/DDBJ databases">
        <title>Frigbacter circumglobatus gen. nov. sp. nov., isolated from sediment cultured in situ.</title>
        <authorList>
            <person name="Zhao Z."/>
        </authorList>
    </citation>
    <scope>NUCLEOTIDE SEQUENCE [LARGE SCALE GENOMIC DNA]</scope>
    <source>
        <strain evidence="5 6">ZYL</strain>
    </source>
</reference>
<dbReference type="InParanoid" id="A0A2G4YUR2"/>
<dbReference type="PANTHER" id="PTHR10210:SF41">
    <property type="entry name" value="RIBOSE-PHOSPHATE PYROPHOSPHOKINASE 1, CHLOROPLASTIC"/>
    <property type="match status" value="1"/>
</dbReference>
<dbReference type="SMART" id="SM01400">
    <property type="entry name" value="Pribosyltran_N"/>
    <property type="match status" value="1"/>
</dbReference>
<dbReference type="Proteomes" id="UP000229730">
    <property type="component" value="Unassembled WGS sequence"/>
</dbReference>
<evidence type="ECO:0000256" key="2">
    <source>
        <dbReference type="RuleBase" id="RU004324"/>
    </source>
</evidence>
<dbReference type="EMBL" id="PDEM01000016">
    <property type="protein sequence ID" value="PHZ85196.1"/>
    <property type="molecule type" value="Genomic_DNA"/>
</dbReference>
<accession>A0A2G4YUR2</accession>
<dbReference type="RefSeq" id="WP_099472084.1">
    <property type="nucleotide sequence ID" value="NZ_CP041025.1"/>
</dbReference>
<dbReference type="GO" id="GO:0006164">
    <property type="term" value="P:purine nucleotide biosynthetic process"/>
    <property type="evidence" value="ECO:0007669"/>
    <property type="project" value="TreeGrafter"/>
</dbReference>
<dbReference type="AlphaFoldDB" id="A0A2G4YUR2"/>
<organism evidence="5 6">
    <name type="scientific">Paremcibacter congregatus</name>
    <dbReference type="NCBI Taxonomy" id="2043170"/>
    <lineage>
        <taxon>Bacteria</taxon>
        <taxon>Pseudomonadati</taxon>
        <taxon>Pseudomonadota</taxon>
        <taxon>Alphaproteobacteria</taxon>
        <taxon>Emcibacterales</taxon>
        <taxon>Emcibacteraceae</taxon>
        <taxon>Paremcibacter</taxon>
    </lineage>
</organism>
<feature type="domain" description="Phosphoribosyltransferase" evidence="3">
    <location>
        <begin position="151"/>
        <end position="252"/>
    </location>
</feature>
<proteinExistence type="inferred from homology"/>
<dbReference type="Pfam" id="PF13793">
    <property type="entry name" value="Pribosyltran_N"/>
    <property type="match status" value="1"/>
</dbReference>
<dbReference type="CDD" id="cd06223">
    <property type="entry name" value="PRTases_typeI"/>
    <property type="match status" value="1"/>
</dbReference>
<dbReference type="InterPro" id="IPR005946">
    <property type="entry name" value="Rib-P_diPkinase"/>
</dbReference>
<dbReference type="InterPro" id="IPR029099">
    <property type="entry name" value="Pribosyltran_N"/>
</dbReference>
<keyword evidence="1 2" id="KW-0545">Nucleotide biosynthesis</keyword>
<dbReference type="NCBIfam" id="NF005537">
    <property type="entry name" value="PRK07199.1"/>
    <property type="match status" value="1"/>
</dbReference>
<name>A0A2G4YUR2_9PROT</name>
<evidence type="ECO:0000313" key="6">
    <source>
        <dbReference type="Proteomes" id="UP000229730"/>
    </source>
</evidence>
<feature type="domain" description="Ribose-phosphate pyrophosphokinase N-terminal" evidence="4">
    <location>
        <begin position="15"/>
        <end position="112"/>
    </location>
</feature>
<comment type="similarity">
    <text evidence="2">Belongs to the ribose-phosphate pyrophosphokinase family.</text>
</comment>
<dbReference type="GO" id="GO:0002189">
    <property type="term" value="C:ribose phosphate diphosphokinase complex"/>
    <property type="evidence" value="ECO:0007669"/>
    <property type="project" value="TreeGrafter"/>
</dbReference>
<dbReference type="InterPro" id="IPR029057">
    <property type="entry name" value="PRTase-like"/>
</dbReference>
<sequence length="295" mass="31842">MTLSLHHFADQAEPAIRLAQQMNCPVQEIMTHNFPDGEVKVTVAAVTDTILLYTSLDHPNGRLISLALAASALRDNGARRIVLVAPYLCYMRQDMAFKPGEAVSQRVIGAFLAGYFDRIVTVDPHLHRTPDLQTIFPGCEADRLSATGPIAEAVRQGYDRETTLLIGPDSESRQWVDAIAGVTGLSVVIAEKIRTGDRTVTVKLPDDQAYAGKNALIVDDVISSGMTIARCAAALKLAGVEDIDVMATHMLCRDQDLAQLEKSGVGWIRSTDSIVHASNAICLAPLLAGALQKEK</sequence>
<evidence type="ECO:0000256" key="1">
    <source>
        <dbReference type="ARBA" id="ARBA00022727"/>
    </source>
</evidence>
<keyword evidence="6" id="KW-1185">Reference proteome</keyword>
<evidence type="ECO:0000259" key="3">
    <source>
        <dbReference type="Pfam" id="PF00156"/>
    </source>
</evidence>
<evidence type="ECO:0000259" key="4">
    <source>
        <dbReference type="Pfam" id="PF13793"/>
    </source>
</evidence>
<comment type="caution">
    <text evidence="5">The sequence shown here is derived from an EMBL/GenBank/DDBJ whole genome shotgun (WGS) entry which is preliminary data.</text>
</comment>
<dbReference type="GO" id="GO:0000287">
    <property type="term" value="F:magnesium ion binding"/>
    <property type="evidence" value="ECO:0007669"/>
    <property type="project" value="InterPro"/>
</dbReference>
<dbReference type="OrthoDB" id="324294at2"/>
<gene>
    <name evidence="5" type="ORF">CRD36_07240</name>
</gene>
<protein>
    <submittedName>
        <fullName evidence="5">Phosphoribosylpyrophosphate synthetase</fullName>
    </submittedName>
</protein>
<dbReference type="NCBIfam" id="TIGR01251">
    <property type="entry name" value="ribP_PPkin"/>
    <property type="match status" value="1"/>
</dbReference>
<dbReference type="Pfam" id="PF00156">
    <property type="entry name" value="Pribosyltran"/>
    <property type="match status" value="1"/>
</dbReference>
<dbReference type="InterPro" id="IPR000836">
    <property type="entry name" value="PRTase_dom"/>
</dbReference>
<dbReference type="GO" id="GO:0005737">
    <property type="term" value="C:cytoplasm"/>
    <property type="evidence" value="ECO:0007669"/>
    <property type="project" value="TreeGrafter"/>
</dbReference>